<evidence type="ECO:0000313" key="3">
    <source>
        <dbReference type="WBParaSite" id="OFLC_0001084101-mRNA-1"/>
    </source>
</evidence>
<dbReference type="EMBL" id="UZAJ01014928">
    <property type="protein sequence ID" value="VDO71771.1"/>
    <property type="molecule type" value="Genomic_DNA"/>
</dbReference>
<evidence type="ECO:0000313" key="1">
    <source>
        <dbReference type="EMBL" id="VDO71771.1"/>
    </source>
</evidence>
<name>A0A183HTM9_9BILA</name>
<gene>
    <name evidence="1" type="ORF">OFLC_LOCUS10845</name>
</gene>
<reference evidence="3" key="1">
    <citation type="submission" date="2016-06" db="UniProtKB">
        <authorList>
            <consortium name="WormBaseParasite"/>
        </authorList>
    </citation>
    <scope>IDENTIFICATION</scope>
</reference>
<evidence type="ECO:0000313" key="2">
    <source>
        <dbReference type="Proteomes" id="UP000267606"/>
    </source>
</evidence>
<keyword evidence="2" id="KW-1185">Reference proteome</keyword>
<dbReference type="WBParaSite" id="OFLC_0001084101-mRNA-1">
    <property type="protein sequence ID" value="OFLC_0001084101-mRNA-1"/>
    <property type="gene ID" value="OFLC_0001084101"/>
</dbReference>
<accession>A0A183HTM9</accession>
<protein>
    <submittedName>
        <fullName evidence="1 3">Uncharacterized protein</fullName>
    </submittedName>
</protein>
<reference evidence="1 2" key="2">
    <citation type="submission" date="2018-11" db="EMBL/GenBank/DDBJ databases">
        <authorList>
            <consortium name="Pathogen Informatics"/>
        </authorList>
    </citation>
    <scope>NUCLEOTIDE SEQUENCE [LARGE SCALE GENOMIC DNA]</scope>
</reference>
<sequence>MSKLEAMPGWAILHLGKMSLLQWASFDER</sequence>
<dbReference type="AlphaFoldDB" id="A0A183HTM9"/>
<dbReference type="Proteomes" id="UP000267606">
    <property type="component" value="Unassembled WGS sequence"/>
</dbReference>
<organism evidence="3">
    <name type="scientific">Onchocerca flexuosa</name>
    <dbReference type="NCBI Taxonomy" id="387005"/>
    <lineage>
        <taxon>Eukaryota</taxon>
        <taxon>Metazoa</taxon>
        <taxon>Ecdysozoa</taxon>
        <taxon>Nematoda</taxon>
        <taxon>Chromadorea</taxon>
        <taxon>Rhabditida</taxon>
        <taxon>Spirurina</taxon>
        <taxon>Spiruromorpha</taxon>
        <taxon>Filarioidea</taxon>
        <taxon>Onchocercidae</taxon>
        <taxon>Onchocerca</taxon>
    </lineage>
</organism>
<proteinExistence type="predicted"/>